<dbReference type="SUPFAM" id="SSF101478">
    <property type="entry name" value="ADP-ribosylglycohydrolase"/>
    <property type="match status" value="1"/>
</dbReference>
<evidence type="ECO:0000313" key="4">
    <source>
        <dbReference type="Proteomes" id="UP000632138"/>
    </source>
</evidence>
<dbReference type="InterPro" id="IPR036705">
    <property type="entry name" value="Ribosyl_crysJ1_sf"/>
</dbReference>
<evidence type="ECO:0000313" key="3">
    <source>
        <dbReference type="EMBL" id="MBM2618758.1"/>
    </source>
</evidence>
<evidence type="ECO:0000256" key="1">
    <source>
        <dbReference type="ARBA" id="ARBA00010702"/>
    </source>
</evidence>
<accession>A0ABS2AHC6</accession>
<dbReference type="RefSeq" id="WP_203378773.1">
    <property type="nucleotide sequence ID" value="NZ_JAENHP010000008.1"/>
</dbReference>
<keyword evidence="4" id="KW-1185">Reference proteome</keyword>
<protein>
    <submittedName>
        <fullName evidence="3">ADP-ribosylglycohydrolase family protein</fullName>
    </submittedName>
</protein>
<dbReference type="Proteomes" id="UP000632138">
    <property type="component" value="Unassembled WGS sequence"/>
</dbReference>
<gene>
    <name evidence="3" type="ORF">JIG36_24680</name>
</gene>
<comment type="caution">
    <text evidence="3">The sequence shown here is derived from an EMBL/GenBank/DDBJ whole genome shotgun (WGS) entry which is preliminary data.</text>
</comment>
<dbReference type="EMBL" id="JAENHP010000008">
    <property type="protein sequence ID" value="MBM2618758.1"/>
    <property type="molecule type" value="Genomic_DNA"/>
</dbReference>
<name>A0ABS2AHC6_9ACTN</name>
<sequence>MTIAAARGCILGLLLGDALGAAKEGAATKTAGAATKATSAGQLACFTVEGIIRASVRASHHGGISHPPGVVWNAYLRWATIQGIPGVPARDKNGWLAHVPALAERRGSAPATVAALQGITERTSTGAHALTRTLPAGLVALWGMDAARLAHGIAATTHADEAADVAAMGATAVAALAQGRKVEIDLPEKKDERAVSALAGGIAILRAFPRPDQVRDALVAAVAKGPHVATVAGALLGTAHGVDALPVDWVSRLELAWVGDVLARDLVAEFEEHPSGSEYEPAPDGRWWNRYPGG</sequence>
<proteinExistence type="inferred from homology"/>
<evidence type="ECO:0000256" key="2">
    <source>
        <dbReference type="ARBA" id="ARBA00022801"/>
    </source>
</evidence>
<dbReference type="PANTHER" id="PTHR16222:SF24">
    <property type="entry name" value="ADP-RIBOSYLHYDROLASE ARH3"/>
    <property type="match status" value="1"/>
</dbReference>
<dbReference type="Gene3D" id="1.10.4080.10">
    <property type="entry name" value="ADP-ribosylation/Crystallin J1"/>
    <property type="match status" value="1"/>
</dbReference>
<dbReference type="Pfam" id="PF03747">
    <property type="entry name" value="ADP_ribosyl_GH"/>
    <property type="match status" value="1"/>
</dbReference>
<comment type="similarity">
    <text evidence="1">Belongs to the ADP-ribosylglycohydrolase family.</text>
</comment>
<dbReference type="InterPro" id="IPR050792">
    <property type="entry name" value="ADP-ribosylglycohydrolase"/>
</dbReference>
<keyword evidence="2" id="KW-0378">Hydrolase</keyword>
<organism evidence="3 4">
    <name type="scientific">Paractinoplanes ovalisporus</name>
    <dbReference type="NCBI Taxonomy" id="2810368"/>
    <lineage>
        <taxon>Bacteria</taxon>
        <taxon>Bacillati</taxon>
        <taxon>Actinomycetota</taxon>
        <taxon>Actinomycetes</taxon>
        <taxon>Micromonosporales</taxon>
        <taxon>Micromonosporaceae</taxon>
        <taxon>Paractinoplanes</taxon>
    </lineage>
</organism>
<reference evidence="3 4" key="1">
    <citation type="submission" date="2021-01" db="EMBL/GenBank/DDBJ databases">
        <title>Actinoplanes sp. nov. LDG1-06 isolated from lichen.</title>
        <authorList>
            <person name="Saeng-In P."/>
            <person name="Phongsopitanun W."/>
            <person name="Kanchanasin P."/>
            <person name="Yuki M."/>
            <person name="Kudo T."/>
            <person name="Ohkuma M."/>
            <person name="Tanasupawat S."/>
        </authorList>
    </citation>
    <scope>NUCLEOTIDE SEQUENCE [LARGE SCALE GENOMIC DNA]</scope>
    <source>
        <strain evidence="3 4">LDG1-06</strain>
    </source>
</reference>
<dbReference type="InterPro" id="IPR005502">
    <property type="entry name" value="Ribosyl_crysJ1"/>
</dbReference>
<dbReference type="PANTHER" id="PTHR16222">
    <property type="entry name" value="ADP-RIBOSYLGLYCOHYDROLASE"/>
    <property type="match status" value="1"/>
</dbReference>